<dbReference type="GO" id="GO:0050684">
    <property type="term" value="P:regulation of mRNA processing"/>
    <property type="evidence" value="ECO:0007669"/>
    <property type="project" value="TreeGrafter"/>
</dbReference>
<evidence type="ECO:0000256" key="1">
    <source>
        <dbReference type="ARBA" id="ARBA00012513"/>
    </source>
</evidence>
<comment type="caution">
    <text evidence="11">The sequence shown here is derived from an EMBL/GenBank/DDBJ whole genome shotgun (WGS) entry which is preliminary data.</text>
</comment>
<evidence type="ECO:0000256" key="8">
    <source>
        <dbReference type="ARBA" id="ARBA00048679"/>
    </source>
</evidence>
<evidence type="ECO:0000256" key="6">
    <source>
        <dbReference type="ARBA" id="ARBA00022840"/>
    </source>
</evidence>
<feature type="compositionally biased region" description="Basic and acidic residues" evidence="9">
    <location>
        <begin position="202"/>
        <end position="214"/>
    </location>
</feature>
<dbReference type="GO" id="GO:0005634">
    <property type="term" value="C:nucleus"/>
    <property type="evidence" value="ECO:0007669"/>
    <property type="project" value="TreeGrafter"/>
</dbReference>
<dbReference type="FunFam" id="1.10.510.10:FF:000275">
    <property type="entry name" value="SRSF protein kinase 2 isoform X3"/>
    <property type="match status" value="1"/>
</dbReference>
<dbReference type="PANTHER" id="PTHR47634:SF9">
    <property type="entry name" value="PROTEIN KINASE DOMAIN-CONTAINING PROTEIN-RELATED"/>
    <property type="match status" value="1"/>
</dbReference>
<dbReference type="Pfam" id="PF00069">
    <property type="entry name" value="Pkinase"/>
    <property type="match status" value="2"/>
</dbReference>
<feature type="compositionally biased region" description="Low complexity" evidence="9">
    <location>
        <begin position="425"/>
        <end position="469"/>
    </location>
</feature>
<dbReference type="SUPFAM" id="SSF56112">
    <property type="entry name" value="Protein kinase-like (PK-like)"/>
    <property type="match status" value="1"/>
</dbReference>
<feature type="compositionally biased region" description="Low complexity" evidence="9">
    <location>
        <begin position="92"/>
        <end position="132"/>
    </location>
</feature>
<feature type="domain" description="Protein kinase" evidence="10">
    <location>
        <begin position="237"/>
        <end position="940"/>
    </location>
</feature>
<dbReference type="PANTHER" id="PTHR47634">
    <property type="entry name" value="PROTEIN KINASE DOMAIN-CONTAINING PROTEIN-RELATED"/>
    <property type="match status" value="1"/>
</dbReference>
<accession>A0A8H6BWQ4</accession>
<gene>
    <name evidence="11" type="ORF">FOB64_005240</name>
</gene>
<comment type="catalytic activity">
    <reaction evidence="7">
        <text>L-threonyl-[protein] + ATP = O-phospho-L-threonyl-[protein] + ADP + H(+)</text>
        <dbReference type="Rhea" id="RHEA:46608"/>
        <dbReference type="Rhea" id="RHEA-COMP:11060"/>
        <dbReference type="Rhea" id="RHEA-COMP:11605"/>
        <dbReference type="ChEBI" id="CHEBI:15378"/>
        <dbReference type="ChEBI" id="CHEBI:30013"/>
        <dbReference type="ChEBI" id="CHEBI:30616"/>
        <dbReference type="ChEBI" id="CHEBI:61977"/>
        <dbReference type="ChEBI" id="CHEBI:456216"/>
        <dbReference type="EC" id="2.7.11.1"/>
    </reaction>
</comment>
<evidence type="ECO:0000259" key="10">
    <source>
        <dbReference type="PROSITE" id="PS50011"/>
    </source>
</evidence>
<protein>
    <recommendedName>
        <fullName evidence="1">non-specific serine/threonine protein kinase</fullName>
        <ecNumber evidence="1">2.7.11.1</ecNumber>
    </recommendedName>
</protein>
<dbReference type="InterPro" id="IPR008271">
    <property type="entry name" value="Ser/Thr_kinase_AS"/>
</dbReference>
<keyword evidence="2" id="KW-0723">Serine/threonine-protein kinase</keyword>
<keyword evidence="6" id="KW-0067">ATP-binding</keyword>
<dbReference type="InterPro" id="IPR000719">
    <property type="entry name" value="Prot_kinase_dom"/>
</dbReference>
<dbReference type="SMART" id="SM00220">
    <property type="entry name" value="S_TKc"/>
    <property type="match status" value="1"/>
</dbReference>
<dbReference type="InterPro" id="IPR011009">
    <property type="entry name" value="Kinase-like_dom_sf"/>
</dbReference>
<feature type="compositionally biased region" description="Low complexity" evidence="9">
    <location>
        <begin position="478"/>
        <end position="488"/>
    </location>
</feature>
<dbReference type="PROSITE" id="PS50011">
    <property type="entry name" value="PROTEIN_KINASE_DOM"/>
    <property type="match status" value="1"/>
</dbReference>
<keyword evidence="5 11" id="KW-0418">Kinase</keyword>
<dbReference type="GO" id="GO:0005737">
    <property type="term" value="C:cytoplasm"/>
    <property type="evidence" value="ECO:0007669"/>
    <property type="project" value="TreeGrafter"/>
</dbReference>
<comment type="catalytic activity">
    <reaction evidence="8">
        <text>L-seryl-[protein] + ATP = O-phospho-L-seryl-[protein] + ADP + H(+)</text>
        <dbReference type="Rhea" id="RHEA:17989"/>
        <dbReference type="Rhea" id="RHEA-COMP:9863"/>
        <dbReference type="Rhea" id="RHEA-COMP:11604"/>
        <dbReference type="ChEBI" id="CHEBI:15378"/>
        <dbReference type="ChEBI" id="CHEBI:29999"/>
        <dbReference type="ChEBI" id="CHEBI:30616"/>
        <dbReference type="ChEBI" id="CHEBI:83421"/>
        <dbReference type="ChEBI" id="CHEBI:456216"/>
        <dbReference type="EC" id="2.7.11.1"/>
    </reaction>
</comment>
<dbReference type="GO" id="GO:0000245">
    <property type="term" value="P:spliceosomal complex assembly"/>
    <property type="evidence" value="ECO:0007669"/>
    <property type="project" value="TreeGrafter"/>
</dbReference>
<feature type="region of interest" description="Disordered" evidence="9">
    <location>
        <begin position="23"/>
        <end position="132"/>
    </location>
</feature>
<evidence type="ECO:0000256" key="9">
    <source>
        <dbReference type="SAM" id="MobiDB-lite"/>
    </source>
</evidence>
<feature type="region of interest" description="Disordered" evidence="9">
    <location>
        <begin position="174"/>
        <end position="217"/>
    </location>
</feature>
<dbReference type="AlphaFoldDB" id="A0A8H6BWQ4"/>
<dbReference type="Gene3D" id="1.10.510.10">
    <property type="entry name" value="Transferase(Phosphotransferase) domain 1"/>
    <property type="match status" value="2"/>
</dbReference>
<keyword evidence="3" id="KW-0808">Transferase</keyword>
<feature type="compositionally biased region" description="Polar residues" evidence="9">
    <location>
        <begin position="497"/>
        <end position="506"/>
    </location>
</feature>
<dbReference type="GO" id="GO:0004674">
    <property type="term" value="F:protein serine/threonine kinase activity"/>
    <property type="evidence" value="ECO:0007669"/>
    <property type="project" value="UniProtKB-KW"/>
</dbReference>
<dbReference type="InterPro" id="IPR051334">
    <property type="entry name" value="SRPK"/>
</dbReference>
<feature type="compositionally biased region" description="Low complexity" evidence="9">
    <location>
        <begin position="623"/>
        <end position="638"/>
    </location>
</feature>
<proteinExistence type="predicted"/>
<organism evidence="11 12">
    <name type="scientific">Candida albicans</name>
    <name type="common">Yeast</name>
    <dbReference type="NCBI Taxonomy" id="5476"/>
    <lineage>
        <taxon>Eukaryota</taxon>
        <taxon>Fungi</taxon>
        <taxon>Dikarya</taxon>
        <taxon>Ascomycota</taxon>
        <taxon>Saccharomycotina</taxon>
        <taxon>Pichiomycetes</taxon>
        <taxon>Debaryomycetaceae</taxon>
        <taxon>Candida/Lodderomyces clade</taxon>
        <taxon>Candida</taxon>
    </lineage>
</organism>
<evidence type="ECO:0000256" key="7">
    <source>
        <dbReference type="ARBA" id="ARBA00047899"/>
    </source>
</evidence>
<evidence type="ECO:0000313" key="12">
    <source>
        <dbReference type="Proteomes" id="UP000536275"/>
    </source>
</evidence>
<dbReference type="Proteomes" id="UP000536275">
    <property type="component" value="Unassembled WGS sequence"/>
</dbReference>
<evidence type="ECO:0000256" key="2">
    <source>
        <dbReference type="ARBA" id="ARBA00022527"/>
    </source>
</evidence>
<feature type="region of interest" description="Disordered" evidence="9">
    <location>
        <begin position="606"/>
        <end position="638"/>
    </location>
</feature>
<sequence>MEDFSTEVISLANSEMTIESRYQAAAAAATTPSTPPQLQEQLQLQEQPPLTKISSQSKASTPSVSTSALKKASSLFKLNTNSQSRNKKHTNKQQQQQSQPSPTSPKTLTNITSRQSTPTPTPTPSNSTSRPNLRSLLRIGSFSNNQPHIHSNNPHVKNPSITALEGEIEVKIDEEDIEEEDNIEEEDDEIAYLSDSESDLNYDPKAEESHEDYRTGGYHPVSKGEIYYSKKLPNREYIILRKLGWGHFSTVWLAKSRYNGNLSLEKEEEDDEEEEEVEESLLDSVDINEYYVAIKFVKSNKNYMEAARDEIKIMNNDNKLHPGYNHVMQLKDDFEISGPNGIHICMVFEILGENVLNLIYRYKRLYRNINSEIKRKESAEENICLQQQSQMKFSKWDTKNWKKSTKSMLSLGLHNKKDTHKHDSTSNNNNNDTNNNFTINHNNNTNTNGQASINTTAISTASSSSLNSNPHEDSFIESSGSGSNSVSGSGSGSGSGQDNESTTTVDSWEDDLDKKIKSLNSQSLIKLIETSKTVGGIPLYIVKQIVKQMLLAIDYMHHCGIIHTDLKPENILIDIKDINKLIRTIEDEKLSKFRANNNNNLSRSRKASLLSNCSRTRRRRSSSKQLNQHYQSQQQQQQQKSNCCSSSCHIRTLSTTSNSSQSSYFYKKSKNSIVGKYESPIRCSKPLSSSISSDSIFKDVNFNGNDSNNHSNSKPRKKSISKAISPRNFSFFDYNKKDQEMIDDNIEEEEQQQQEGEGNIRGGISIKIADLGNATFVDEHFTNQIQTRQYRSPEIILKYKHWGSSTDLWSIGCIIFELITGDFLFDPHDGKCFDKDEDHLAQIVELLGDFPNDEYLLDCKLTGKFFKLNPNPDLKGNSQIMFKNIDQLKIWKLKDVLIEKYKFNKNDYEVDLICDLILKCLKYDLNERYDANSLLKHPWFDSDNNSTISPGLEDRLKIYQIVMMIYRVIHVNVKYKETTN</sequence>
<dbReference type="Gene3D" id="3.30.200.20">
    <property type="entry name" value="Phosphorylase Kinase, domain 1"/>
    <property type="match status" value="1"/>
</dbReference>
<evidence type="ECO:0000313" key="11">
    <source>
        <dbReference type="EMBL" id="KAF6063608.1"/>
    </source>
</evidence>
<evidence type="ECO:0000256" key="3">
    <source>
        <dbReference type="ARBA" id="ARBA00022679"/>
    </source>
</evidence>
<name>A0A8H6BWQ4_CANAX</name>
<evidence type="ECO:0000256" key="5">
    <source>
        <dbReference type="ARBA" id="ARBA00022777"/>
    </source>
</evidence>
<dbReference type="PROSITE" id="PS00108">
    <property type="entry name" value="PROTEIN_KINASE_ST"/>
    <property type="match status" value="1"/>
</dbReference>
<dbReference type="EMBL" id="JABWAD010000060">
    <property type="protein sequence ID" value="KAF6063608.1"/>
    <property type="molecule type" value="Genomic_DNA"/>
</dbReference>
<dbReference type="EC" id="2.7.11.1" evidence="1"/>
<keyword evidence="4" id="KW-0547">Nucleotide-binding</keyword>
<feature type="compositionally biased region" description="Acidic residues" evidence="9">
    <location>
        <begin position="174"/>
        <end position="200"/>
    </location>
</feature>
<feature type="compositionally biased region" description="Polar residues" evidence="9">
    <location>
        <begin position="52"/>
        <end position="68"/>
    </location>
</feature>
<feature type="region of interest" description="Disordered" evidence="9">
    <location>
        <begin position="415"/>
        <end position="506"/>
    </location>
</feature>
<dbReference type="GO" id="GO:0005524">
    <property type="term" value="F:ATP binding"/>
    <property type="evidence" value="ECO:0007669"/>
    <property type="project" value="UniProtKB-KW"/>
</dbReference>
<evidence type="ECO:0000256" key="4">
    <source>
        <dbReference type="ARBA" id="ARBA00022741"/>
    </source>
</evidence>
<feature type="compositionally biased region" description="Low complexity" evidence="9">
    <location>
        <begin position="24"/>
        <end position="50"/>
    </location>
</feature>
<reference evidence="11 12" key="1">
    <citation type="submission" date="2020-03" db="EMBL/GenBank/DDBJ databases">
        <title>FDA dAtabase for Regulatory Grade micrObial Sequences (FDA-ARGOS): Supporting development and validation of Infectious Disease Dx tests.</title>
        <authorList>
            <person name="Campos J."/>
            <person name="Goldberg B."/>
            <person name="Tallon L."/>
            <person name="Sadzewicz L."/>
            <person name="Vavikolanu K."/>
            <person name="Mehta A."/>
            <person name="Aluvathingal J."/>
            <person name="Nadendla S."/>
            <person name="Nandy P."/>
            <person name="Geyer C."/>
            <person name="Yan Y."/>
            <person name="Sichtig H."/>
        </authorList>
    </citation>
    <scope>NUCLEOTIDE SEQUENCE [LARGE SCALE GENOMIC DNA]</scope>
    <source>
        <strain evidence="11 12">FDAARGOS_656</strain>
    </source>
</reference>